<dbReference type="EMBL" id="QKYT01000190">
    <property type="protein sequence ID" value="RIA90131.1"/>
    <property type="molecule type" value="Genomic_DNA"/>
</dbReference>
<feature type="compositionally biased region" description="Basic and acidic residues" evidence="1">
    <location>
        <begin position="1"/>
        <end position="19"/>
    </location>
</feature>
<accession>A0A397T4R9</accession>
<protein>
    <submittedName>
        <fullName evidence="2">Uncharacterized protein</fullName>
    </submittedName>
</protein>
<feature type="region of interest" description="Disordered" evidence="1">
    <location>
        <begin position="78"/>
        <end position="102"/>
    </location>
</feature>
<dbReference type="Proteomes" id="UP000265703">
    <property type="component" value="Unassembled WGS sequence"/>
</dbReference>
<gene>
    <name evidence="2" type="ORF">C1645_738094</name>
</gene>
<dbReference type="OrthoDB" id="2394312at2759"/>
<dbReference type="AlphaFoldDB" id="A0A397T4R9"/>
<evidence type="ECO:0000313" key="2">
    <source>
        <dbReference type="EMBL" id="RIA90131.1"/>
    </source>
</evidence>
<evidence type="ECO:0000256" key="1">
    <source>
        <dbReference type="SAM" id="MobiDB-lite"/>
    </source>
</evidence>
<evidence type="ECO:0000313" key="3">
    <source>
        <dbReference type="Proteomes" id="UP000265703"/>
    </source>
</evidence>
<feature type="region of interest" description="Disordered" evidence="1">
    <location>
        <begin position="1"/>
        <end position="55"/>
    </location>
</feature>
<keyword evidence="3" id="KW-1185">Reference proteome</keyword>
<sequence>MKDKAEKKNERKRPAEKVFHTTISQNLRTHTLPPRDSTLDSDNDPKLELSADAPKAQWPQAFDLSDAFMSHGIEAETDVFNSENDEDLEISNLDTQDHEETMDVQEEITKEIKRIFGCNEAKDIVLWKTDMPNELEDAFANLVLAAITYRG</sequence>
<name>A0A397T4R9_9GLOM</name>
<reference evidence="2 3" key="1">
    <citation type="submission" date="2018-06" db="EMBL/GenBank/DDBJ databases">
        <title>Comparative genomics reveals the genomic features of Rhizophagus irregularis, R. cerebriforme, R. diaphanum and Gigaspora rosea, and their symbiotic lifestyle signature.</title>
        <authorList>
            <person name="Morin E."/>
            <person name="San Clemente H."/>
            <person name="Chen E.C.H."/>
            <person name="De La Providencia I."/>
            <person name="Hainaut M."/>
            <person name="Kuo A."/>
            <person name="Kohler A."/>
            <person name="Murat C."/>
            <person name="Tang N."/>
            <person name="Roy S."/>
            <person name="Loubradou J."/>
            <person name="Henrissat B."/>
            <person name="Grigoriev I.V."/>
            <person name="Corradi N."/>
            <person name="Roux C."/>
            <person name="Martin F.M."/>
        </authorList>
    </citation>
    <scope>NUCLEOTIDE SEQUENCE [LARGE SCALE GENOMIC DNA]</scope>
    <source>
        <strain evidence="2 3">DAOM 227022</strain>
    </source>
</reference>
<proteinExistence type="predicted"/>
<organism evidence="2 3">
    <name type="scientific">Glomus cerebriforme</name>
    <dbReference type="NCBI Taxonomy" id="658196"/>
    <lineage>
        <taxon>Eukaryota</taxon>
        <taxon>Fungi</taxon>
        <taxon>Fungi incertae sedis</taxon>
        <taxon>Mucoromycota</taxon>
        <taxon>Glomeromycotina</taxon>
        <taxon>Glomeromycetes</taxon>
        <taxon>Glomerales</taxon>
        <taxon>Glomeraceae</taxon>
        <taxon>Glomus</taxon>
    </lineage>
</organism>
<comment type="caution">
    <text evidence="2">The sequence shown here is derived from an EMBL/GenBank/DDBJ whole genome shotgun (WGS) entry which is preliminary data.</text>
</comment>